<keyword evidence="4" id="KW-1185">Reference proteome</keyword>
<protein>
    <submittedName>
        <fullName evidence="3">Putative oxalate decarboxylase</fullName>
    </submittedName>
</protein>
<name>A0A4U6XA29_9PEZI</name>
<dbReference type="PANTHER" id="PTHR31238">
    <property type="entry name" value="GERMIN-LIKE PROTEIN SUBFAMILY 3 MEMBER 3"/>
    <property type="match status" value="1"/>
</dbReference>
<dbReference type="InterPro" id="IPR011051">
    <property type="entry name" value="RmlC_Cupin_sf"/>
</dbReference>
<feature type="domain" description="Cupin type-1" evidence="2">
    <location>
        <begin position="253"/>
        <end position="415"/>
    </location>
</feature>
<organism evidence="3 4">
    <name type="scientific">Colletotrichum tanaceti</name>
    <dbReference type="NCBI Taxonomy" id="1306861"/>
    <lineage>
        <taxon>Eukaryota</taxon>
        <taxon>Fungi</taxon>
        <taxon>Dikarya</taxon>
        <taxon>Ascomycota</taxon>
        <taxon>Pezizomycotina</taxon>
        <taxon>Sordariomycetes</taxon>
        <taxon>Hypocreomycetidae</taxon>
        <taxon>Glomerellales</taxon>
        <taxon>Glomerellaceae</taxon>
        <taxon>Colletotrichum</taxon>
        <taxon>Colletotrichum destructivum species complex</taxon>
    </lineage>
</organism>
<dbReference type="SMART" id="SM00835">
    <property type="entry name" value="Cupin_1"/>
    <property type="match status" value="2"/>
</dbReference>
<dbReference type="InterPro" id="IPR014710">
    <property type="entry name" value="RmlC-like_jellyroll"/>
</dbReference>
<feature type="region of interest" description="Disordered" evidence="1">
    <location>
        <begin position="31"/>
        <end position="51"/>
    </location>
</feature>
<evidence type="ECO:0000313" key="4">
    <source>
        <dbReference type="Proteomes" id="UP000310108"/>
    </source>
</evidence>
<evidence type="ECO:0000259" key="2">
    <source>
        <dbReference type="SMART" id="SM00835"/>
    </source>
</evidence>
<evidence type="ECO:0000256" key="1">
    <source>
        <dbReference type="SAM" id="MobiDB-lite"/>
    </source>
</evidence>
<dbReference type="EMBL" id="PJEX01000234">
    <property type="protein sequence ID" value="TKW52511.1"/>
    <property type="molecule type" value="Genomic_DNA"/>
</dbReference>
<proteinExistence type="predicted"/>
<dbReference type="STRING" id="1306861.A0A4U6XA29"/>
<dbReference type="SUPFAM" id="SSF51182">
    <property type="entry name" value="RmlC-like cupins"/>
    <property type="match status" value="1"/>
</dbReference>
<dbReference type="Pfam" id="PF00190">
    <property type="entry name" value="Cupin_1"/>
    <property type="match status" value="2"/>
</dbReference>
<dbReference type="InterPro" id="IPR006045">
    <property type="entry name" value="Cupin_1"/>
</dbReference>
<comment type="caution">
    <text evidence="3">The sequence shown here is derived from an EMBL/GenBank/DDBJ whole genome shotgun (WGS) entry which is preliminary data.</text>
</comment>
<evidence type="ECO:0000313" key="3">
    <source>
        <dbReference type="EMBL" id="TKW52511.1"/>
    </source>
</evidence>
<dbReference type="CDD" id="cd20305">
    <property type="entry name" value="cupin_OxDC_C"/>
    <property type="match status" value="1"/>
</dbReference>
<sequence length="424" mass="46945">MSFNLDVAGHQFKGDTAGDFALAREAEGLLANPAQPPPQNAKRDAQYNVGQPIDTNSKGGLILGGINNQVDRDNPDNLGQQPTDNGVVPNLKWRFSDSNTRILNGGWVREQVIQNLPQSHDIVAAQQHLKKGAIREPHWYKVAEWGIVYSGSVMIGAVGEDGKSQVEKLNYGDNWYFPKGAAHYIQAVDDENGYLLVFDEADLDKIGNFGVDRSVFDKLPTTNPYILNGTVANTNVTVSPDQYLSGNSSFVHRTFEHPPEVVPGNGSEFRKVDSTNFPISKTIAATIVTLKPGGLRELHWHPNAEKWLYFHKGTARAAVFIGSTAARTFDQAAGNTFVAPDNSAFVFAQCPLQRTICSNLLRRHYIENTSDTEDLAWIELYKSDRVVDISLAQWLVLTPPEIVAQTLKVPVEFVGQLKKEKNRY</sequence>
<dbReference type="Gene3D" id="2.60.120.10">
    <property type="entry name" value="Jelly Rolls"/>
    <property type="match status" value="3"/>
</dbReference>
<accession>A0A4U6XA29</accession>
<reference evidence="3 4" key="1">
    <citation type="journal article" date="2019" name="PLoS ONE">
        <title>Comparative genome analysis indicates high evolutionary potential of pathogenicity genes in Colletotrichum tanaceti.</title>
        <authorList>
            <person name="Lelwala R.V."/>
            <person name="Korhonen P.K."/>
            <person name="Young N.D."/>
            <person name="Scott J.B."/>
            <person name="Ades P.A."/>
            <person name="Gasser R.B."/>
            <person name="Taylor P.W.J."/>
        </authorList>
    </citation>
    <scope>NUCLEOTIDE SEQUENCE [LARGE SCALE GENOMIC DNA]</scope>
    <source>
        <strain evidence="3">BRIP57314</strain>
    </source>
</reference>
<dbReference type="Proteomes" id="UP000310108">
    <property type="component" value="Unassembled WGS sequence"/>
</dbReference>
<gene>
    <name evidence="3" type="ORF">CTA1_5822</name>
</gene>
<dbReference type="AlphaFoldDB" id="A0A4U6XA29"/>
<feature type="domain" description="Cupin type-1" evidence="2">
    <location>
        <begin position="95"/>
        <end position="217"/>
    </location>
</feature>